<evidence type="ECO:0000313" key="5">
    <source>
        <dbReference type="Proteomes" id="UP001275084"/>
    </source>
</evidence>
<evidence type="ECO:0000259" key="3">
    <source>
        <dbReference type="Pfam" id="PF00561"/>
    </source>
</evidence>
<dbReference type="InterPro" id="IPR000073">
    <property type="entry name" value="AB_hydrolase_1"/>
</dbReference>
<protein>
    <submittedName>
        <fullName evidence="4">Alpha/Beta hydrolase protein</fullName>
    </submittedName>
</protein>
<comment type="similarity">
    <text evidence="1">Belongs to the peptidase S33 family.</text>
</comment>
<dbReference type="InterPro" id="IPR002410">
    <property type="entry name" value="Peptidase_S33"/>
</dbReference>
<reference evidence="4" key="1">
    <citation type="journal article" date="2023" name="Mol. Phylogenet. Evol.">
        <title>Genome-scale phylogeny and comparative genomics of the fungal order Sordariales.</title>
        <authorList>
            <person name="Hensen N."/>
            <person name="Bonometti L."/>
            <person name="Westerberg I."/>
            <person name="Brannstrom I.O."/>
            <person name="Guillou S."/>
            <person name="Cros-Aarteil S."/>
            <person name="Calhoun S."/>
            <person name="Haridas S."/>
            <person name="Kuo A."/>
            <person name="Mondo S."/>
            <person name="Pangilinan J."/>
            <person name="Riley R."/>
            <person name="LaButti K."/>
            <person name="Andreopoulos B."/>
            <person name="Lipzen A."/>
            <person name="Chen C."/>
            <person name="Yan M."/>
            <person name="Daum C."/>
            <person name="Ng V."/>
            <person name="Clum A."/>
            <person name="Steindorff A."/>
            <person name="Ohm R.A."/>
            <person name="Martin F."/>
            <person name="Silar P."/>
            <person name="Natvig D.O."/>
            <person name="Lalanne C."/>
            <person name="Gautier V."/>
            <person name="Ament-Velasquez S.L."/>
            <person name="Kruys A."/>
            <person name="Hutchinson M.I."/>
            <person name="Powell A.J."/>
            <person name="Barry K."/>
            <person name="Miller A.N."/>
            <person name="Grigoriev I.V."/>
            <person name="Debuchy R."/>
            <person name="Gladieux P."/>
            <person name="Hiltunen Thoren M."/>
            <person name="Johannesson H."/>
        </authorList>
    </citation>
    <scope>NUCLEOTIDE SEQUENCE</scope>
    <source>
        <strain evidence="4">CBS 955.72</strain>
    </source>
</reference>
<evidence type="ECO:0000313" key="4">
    <source>
        <dbReference type="EMBL" id="KAK3347253.1"/>
    </source>
</evidence>
<accession>A0AAJ0MBE9</accession>
<evidence type="ECO:0000256" key="1">
    <source>
        <dbReference type="ARBA" id="ARBA00010088"/>
    </source>
</evidence>
<dbReference type="SUPFAM" id="SSF53474">
    <property type="entry name" value="alpha/beta-Hydrolases"/>
    <property type="match status" value="1"/>
</dbReference>
<dbReference type="Gene3D" id="3.40.50.1820">
    <property type="entry name" value="alpha/beta hydrolase"/>
    <property type="match status" value="1"/>
</dbReference>
<dbReference type="Pfam" id="PF00561">
    <property type="entry name" value="Abhydrolase_1"/>
    <property type="match status" value="1"/>
</dbReference>
<sequence>MPAPEWSNIRPAALVGDPVYSSEEGKNETGFCSMSLSFGVPLEHHKPDRKTDTLTLHSTLVYADHDPDTNMPGNEAVKDWAIKRRAAQWHKIVCRRPFMLYLCGGPGDGNNHRRIPGLNRWALDQGYQVLYVDYRGTGRSRPFIDNAHLSEIGSSPADRAAYLALFRQDNIARDLEAIRLCLIHPKNLVKWTLVGQSFGGWVALTYASFLPSSLAAIYLTAGLAPVGRSPRDVYTRLYRRVAERNEAYYRMFPDDVDLVRKIAVHLYYHAPGPITREDGGGYAYRVEGHKGKQRLTAQLFLTLGRCFGAMPTTSVSQTEEGEKLRPFHRVHALVQRMAADIASEGVLSEETVAEYVAMQTKAREGGPSCAGFRLHERPLYGVMHEAIYCHGPGVVAGWAARDVGRAYDSGEFSWLRNSFEGNPAKGGRLFFAGEMIFPSMLAAGGSSLRAFRDAAEVLAQKDDWPALYDEQQLSARNRVPMRAIAYKDDMYVDLDLSLETGAKIRKCVVVEAKEGWGHGAIKEADKSDQVLEMLFGSKTPSRR</sequence>
<dbReference type="Proteomes" id="UP001275084">
    <property type="component" value="Unassembled WGS sequence"/>
</dbReference>
<feature type="domain" description="AB hydrolase-1" evidence="3">
    <location>
        <begin position="99"/>
        <end position="244"/>
    </location>
</feature>
<keyword evidence="5" id="KW-1185">Reference proteome</keyword>
<dbReference type="GO" id="GO:0008233">
    <property type="term" value="F:peptidase activity"/>
    <property type="evidence" value="ECO:0007669"/>
    <property type="project" value="InterPro"/>
</dbReference>
<dbReference type="PANTHER" id="PTHR43248:SF2">
    <property type="entry name" value="PROLYL AMINOPEPTIDASE"/>
    <property type="match status" value="1"/>
</dbReference>
<dbReference type="PRINTS" id="PR00793">
    <property type="entry name" value="PROAMNOPTASE"/>
</dbReference>
<evidence type="ECO:0000256" key="2">
    <source>
        <dbReference type="ARBA" id="ARBA00022801"/>
    </source>
</evidence>
<gene>
    <name evidence="4" type="ORF">B0T25DRAFT_461403</name>
</gene>
<dbReference type="PANTHER" id="PTHR43248">
    <property type="entry name" value="2-SUCCINYL-6-HYDROXY-2,4-CYCLOHEXADIENE-1-CARBOXYLATE SYNTHASE"/>
    <property type="match status" value="1"/>
</dbReference>
<dbReference type="InterPro" id="IPR051601">
    <property type="entry name" value="Serine_prot/Carboxylest_S33"/>
</dbReference>
<organism evidence="4 5">
    <name type="scientific">Lasiosphaeria hispida</name>
    <dbReference type="NCBI Taxonomy" id="260671"/>
    <lineage>
        <taxon>Eukaryota</taxon>
        <taxon>Fungi</taxon>
        <taxon>Dikarya</taxon>
        <taxon>Ascomycota</taxon>
        <taxon>Pezizomycotina</taxon>
        <taxon>Sordariomycetes</taxon>
        <taxon>Sordariomycetidae</taxon>
        <taxon>Sordariales</taxon>
        <taxon>Lasiosphaeriaceae</taxon>
        <taxon>Lasiosphaeria</taxon>
    </lineage>
</organism>
<comment type="caution">
    <text evidence="4">The sequence shown here is derived from an EMBL/GenBank/DDBJ whole genome shotgun (WGS) entry which is preliminary data.</text>
</comment>
<reference evidence="4" key="2">
    <citation type="submission" date="2023-06" db="EMBL/GenBank/DDBJ databases">
        <authorList>
            <consortium name="Lawrence Berkeley National Laboratory"/>
            <person name="Haridas S."/>
            <person name="Hensen N."/>
            <person name="Bonometti L."/>
            <person name="Westerberg I."/>
            <person name="Brannstrom I.O."/>
            <person name="Guillou S."/>
            <person name="Cros-Aarteil S."/>
            <person name="Calhoun S."/>
            <person name="Kuo A."/>
            <person name="Mondo S."/>
            <person name="Pangilinan J."/>
            <person name="Riley R."/>
            <person name="Labutti K."/>
            <person name="Andreopoulos B."/>
            <person name="Lipzen A."/>
            <person name="Chen C."/>
            <person name="Yanf M."/>
            <person name="Daum C."/>
            <person name="Ng V."/>
            <person name="Clum A."/>
            <person name="Steindorff A."/>
            <person name="Ohm R."/>
            <person name="Martin F."/>
            <person name="Silar P."/>
            <person name="Natvig D."/>
            <person name="Lalanne C."/>
            <person name="Gautier V."/>
            <person name="Ament-Velasquez S.L."/>
            <person name="Kruys A."/>
            <person name="Hutchinson M.I."/>
            <person name="Powell A.J."/>
            <person name="Barry K."/>
            <person name="Miller A.N."/>
            <person name="Grigoriev I.V."/>
            <person name="Debuchy R."/>
            <person name="Gladieux P."/>
            <person name="Thoren M.H."/>
            <person name="Johannesson H."/>
        </authorList>
    </citation>
    <scope>NUCLEOTIDE SEQUENCE</scope>
    <source>
        <strain evidence="4">CBS 955.72</strain>
    </source>
</reference>
<dbReference type="InterPro" id="IPR029058">
    <property type="entry name" value="AB_hydrolase_fold"/>
</dbReference>
<dbReference type="AlphaFoldDB" id="A0AAJ0MBE9"/>
<dbReference type="EMBL" id="JAUIQD010000006">
    <property type="protein sequence ID" value="KAK3347253.1"/>
    <property type="molecule type" value="Genomic_DNA"/>
</dbReference>
<proteinExistence type="inferred from homology"/>
<keyword evidence="2 4" id="KW-0378">Hydrolase</keyword>
<name>A0AAJ0MBE9_9PEZI</name>
<dbReference type="GO" id="GO:0006508">
    <property type="term" value="P:proteolysis"/>
    <property type="evidence" value="ECO:0007669"/>
    <property type="project" value="InterPro"/>
</dbReference>